<dbReference type="AlphaFoldDB" id="R4KDQ9"/>
<dbReference type="EMBL" id="CP003261">
    <property type="protein sequence ID" value="AGK97755.1"/>
    <property type="molecule type" value="Genomic_DNA"/>
</dbReference>
<dbReference type="HOGENOM" id="CLU_125865_0_0_9"/>
<proteinExistence type="predicted"/>
<name>R4KDQ9_CLOPA</name>
<evidence type="ECO:0000313" key="1">
    <source>
        <dbReference type="EMBL" id="AGK97755.1"/>
    </source>
</evidence>
<dbReference type="STRING" id="86416.Clopa_2917"/>
<evidence type="ECO:0000313" key="2">
    <source>
        <dbReference type="Proteomes" id="UP000013523"/>
    </source>
</evidence>
<dbReference type="PATRIC" id="fig|86416.3.peg.2903"/>
<protein>
    <submittedName>
        <fullName evidence="1">Uncharacterized protein</fullName>
    </submittedName>
</protein>
<sequence>MTTVLLLIIGILLIAVNIKAVKKENTSFKNVFHKASTNVKDYDVEIGKLRKEFAETILELQGEIESLKNKLQRSPDVNYKNIHNSDIENIYNKGMEDNILENNELDSIEISHGKNTAGETRIIDENDKINKNKYIDNNEINNDKVDDIEKLTKEGLSVEGISERLGIGKGEILLIQKLYIK</sequence>
<gene>
    <name evidence="1" type="ORF">Clopa_2917</name>
</gene>
<dbReference type="eggNOG" id="ENOG5034BX9">
    <property type="taxonomic scope" value="Bacteria"/>
</dbReference>
<dbReference type="Proteomes" id="UP000013523">
    <property type="component" value="Chromosome"/>
</dbReference>
<dbReference type="OrthoDB" id="1957165at2"/>
<dbReference type="KEGG" id="cpas:Clopa_2917"/>
<accession>R4KDQ9</accession>
<organism evidence="1 2">
    <name type="scientific">Clostridium pasteurianum BC1</name>
    <dbReference type="NCBI Taxonomy" id="86416"/>
    <lineage>
        <taxon>Bacteria</taxon>
        <taxon>Bacillati</taxon>
        <taxon>Bacillota</taxon>
        <taxon>Clostridia</taxon>
        <taxon>Eubacteriales</taxon>
        <taxon>Clostridiaceae</taxon>
        <taxon>Clostridium</taxon>
    </lineage>
</organism>
<reference evidence="1 2" key="1">
    <citation type="submission" date="2012-01" db="EMBL/GenBank/DDBJ databases">
        <title>Complete sequence of chromosome of Clostridium pasteurianum BC1.</title>
        <authorList>
            <consortium name="US DOE Joint Genome Institute"/>
            <person name="Lucas S."/>
            <person name="Han J."/>
            <person name="Lapidus A."/>
            <person name="Cheng J.-F."/>
            <person name="Goodwin L."/>
            <person name="Pitluck S."/>
            <person name="Peters L."/>
            <person name="Mikhailova N."/>
            <person name="Teshima H."/>
            <person name="Detter J.C."/>
            <person name="Han C."/>
            <person name="Tapia R."/>
            <person name="Land M."/>
            <person name="Hauser L."/>
            <person name="Kyrpides N."/>
            <person name="Ivanova N."/>
            <person name="Pagani I."/>
            <person name="Dunn J."/>
            <person name="Taghavi S."/>
            <person name="Francis A."/>
            <person name="van der Lelie D."/>
            <person name="Woyke T."/>
        </authorList>
    </citation>
    <scope>NUCLEOTIDE SEQUENCE [LARGE SCALE GENOMIC DNA]</scope>
    <source>
        <strain evidence="1 2">BC1</strain>
    </source>
</reference>
<dbReference type="RefSeq" id="WP_015616049.1">
    <property type="nucleotide sequence ID" value="NC_021182.1"/>
</dbReference>
<keyword evidence="2" id="KW-1185">Reference proteome</keyword>